<protein>
    <submittedName>
        <fullName evidence="4">Charged multivesicular body protein 2a</fullName>
    </submittedName>
</protein>
<dbReference type="AlphaFoldDB" id="A0A481CY36"/>
<dbReference type="EMBL" id="DQIR01318793">
    <property type="protein sequence ID" value="HDC74267.1"/>
    <property type="molecule type" value="Transcribed_RNA"/>
</dbReference>
<keyword evidence="2" id="KW-0175">Coiled coil</keyword>
<comment type="similarity">
    <text evidence="1">Belongs to the SNF7 family.</text>
</comment>
<dbReference type="GO" id="GO:0007034">
    <property type="term" value="P:vacuolar transport"/>
    <property type="evidence" value="ECO:0007669"/>
    <property type="project" value="InterPro"/>
</dbReference>
<proteinExistence type="inferred from homology"/>
<feature type="region of interest" description="Disordered" evidence="3">
    <location>
        <begin position="88"/>
        <end position="136"/>
    </location>
</feature>
<evidence type="ECO:0000256" key="2">
    <source>
        <dbReference type="SAM" id="Coils"/>
    </source>
</evidence>
<evidence type="ECO:0000256" key="3">
    <source>
        <dbReference type="SAM" id="MobiDB-lite"/>
    </source>
</evidence>
<dbReference type="Pfam" id="PF03357">
    <property type="entry name" value="Snf7"/>
    <property type="match status" value="1"/>
</dbReference>
<accession>A0A481CY36</accession>
<reference evidence="4" key="1">
    <citation type="journal article" date="2019" name="PeerJ">
        <title>Genes of the pig, Sus scrofa, reconstructed with EvidentialGene.</title>
        <authorList>
            <person name="Gilbert D.G."/>
        </authorList>
    </citation>
    <scope>NUCLEOTIDE SEQUENCE</scope>
</reference>
<dbReference type="InterPro" id="IPR005024">
    <property type="entry name" value="Snf7_fam"/>
</dbReference>
<dbReference type="Gene3D" id="6.10.140.1230">
    <property type="match status" value="1"/>
</dbReference>
<evidence type="ECO:0000256" key="1">
    <source>
        <dbReference type="ARBA" id="ARBA00006190"/>
    </source>
</evidence>
<dbReference type="EMBL" id="DQIR01242172">
    <property type="protein sequence ID" value="HDB97649.1"/>
    <property type="molecule type" value="Transcribed_RNA"/>
</dbReference>
<evidence type="ECO:0000313" key="4">
    <source>
        <dbReference type="EMBL" id="HDC74267.1"/>
    </source>
</evidence>
<sequence>MMTGWDARLPGRWAEGARRCTNPAGTRTPTVARLPQARFEPETPDLLRRRGRWCACAGRGGGGGRSPVRAHARCCPLPAFRVPAERVTSSGLIRKRRRRQRRQNQGAVVGGRSREPSQRSVTRKWKRTPVPAPRDLPQAHRWAPAAMDLLFGRRKTPEELLRQNQRALNRAMRELDRERQKLETQEKKIIADIKKMAKQGQMDAVRIMAKDLVRTRRYVRKFVLMRANIQAVSLKIQTLKSNNSMAQAMKGVTKAMGTMNRQLKLPQIQKIMMEFERQAEIMDMKEEMMNDAIDDAMGDEEDEEESDAVVAQVLDELGLSLTDELSNLPSTGGSLSVAASGKKAEAAASALVDADADLEERLKNLRRD</sequence>
<feature type="compositionally biased region" description="Basic residues" evidence="3">
    <location>
        <begin position="93"/>
        <end position="102"/>
    </location>
</feature>
<dbReference type="PANTHER" id="PTHR10476">
    <property type="entry name" value="CHARGED MULTIVESICULAR BODY PROTEIN"/>
    <property type="match status" value="1"/>
</dbReference>
<feature type="coiled-coil region" evidence="2">
    <location>
        <begin position="158"/>
        <end position="199"/>
    </location>
</feature>
<organism evidence="4">
    <name type="scientific">Sus scrofa</name>
    <name type="common">Pig</name>
    <dbReference type="NCBI Taxonomy" id="9823"/>
    <lineage>
        <taxon>Eukaryota</taxon>
        <taxon>Metazoa</taxon>
        <taxon>Chordata</taxon>
        <taxon>Craniata</taxon>
        <taxon>Vertebrata</taxon>
        <taxon>Euteleostomi</taxon>
        <taxon>Mammalia</taxon>
        <taxon>Eutheria</taxon>
        <taxon>Laurasiatheria</taxon>
        <taxon>Artiodactyla</taxon>
        <taxon>Suina</taxon>
        <taxon>Suidae</taxon>
        <taxon>Sus</taxon>
    </lineage>
</organism>
<name>A0A481CY36_PIG</name>